<organism evidence="1 2">
    <name type="scientific">Eubacterium segne</name>
    <dbReference type="NCBI Taxonomy" id="2763045"/>
    <lineage>
        <taxon>Bacteria</taxon>
        <taxon>Bacillati</taxon>
        <taxon>Bacillota</taxon>
        <taxon>Clostridia</taxon>
        <taxon>Eubacteriales</taxon>
        <taxon>Eubacteriaceae</taxon>
        <taxon>Eubacterium</taxon>
    </lineage>
</organism>
<reference evidence="1 2" key="1">
    <citation type="submission" date="2020-08" db="EMBL/GenBank/DDBJ databases">
        <title>Genome public.</title>
        <authorList>
            <person name="Liu C."/>
            <person name="Sun Q."/>
        </authorList>
    </citation>
    <scope>NUCLEOTIDE SEQUENCE [LARGE SCALE GENOMIC DNA]</scope>
    <source>
        <strain evidence="1 2">BX4</strain>
    </source>
</reference>
<dbReference type="SUPFAM" id="SSF69304">
    <property type="entry name" value="Tricorn protease N-terminal domain"/>
    <property type="match status" value="1"/>
</dbReference>
<accession>A0ABR7F6Q6</accession>
<keyword evidence="2" id="KW-1185">Reference proteome</keyword>
<protein>
    <submittedName>
        <fullName evidence="1">Uncharacterized protein</fullName>
    </submittedName>
</protein>
<sequence length="704" mass="78870">MKKKVFIVIIILIILGGASAFGIMYNKNHTSGEPEKNDVAEMTDKIPDMKVYAGSNVIGTIDGYTMEMNYAHLRDSIIPVGTDNKVSMEITSNKNKIEKLSYEVVSAEGDTLLDSGEITDLQENDGEIAFDYQASAIMEKGKEYFLTFNMSTDKHKNLHYYTRVMQIGADVVEDQIAFAKDFSDRTFNENEAKGLVAYIEPDAKGANDNLGVTTIKSSYSMLVWKTLHPAKSTDTTVYAKDFCIKDSGEAGTYTMNYQMKATNTEKVEETYNVTENITVWTCAGKQYVLAYDREVNQVWAASKNNVGNSFIDLGIQKQTTVPNVESSNGQFIGYEINGDVYTFDVTGKKMYRVYNSRAKSGQQLYKTRSRVIKVDNDGNAEYMIYGYSPSVNHGGKNGISIMDYSVKDNKSVEKAFIPCNEPAWILENQMSQLCYEGDGTLYIMLGKAVYYVNLKTKEWGTLIENMEDGSLCVNEQGTVIAYNTNGSIYNSDSITVIDLTNGEKKEIKAEEGKKIAVCGYTGANLVYGTGTISKDKKYDAFPIETLNIVDSDLNLVKSYSKSGITMTDVTITDTIISFKRFRKGKRLEDDQLLDNTEDTVRVANSSYYTDDMKMRELALSFTNNLNATTKLTIGKWGTVEFSTGTEVDSKFVKTTEDRYFVYGYGMLQGVYSKKEDATKAAREVYGLVIDERGSKIWVFEENYQ</sequence>
<gene>
    <name evidence="1" type="ORF">H8S00_13030</name>
</gene>
<evidence type="ECO:0000313" key="1">
    <source>
        <dbReference type="EMBL" id="MBC5668892.1"/>
    </source>
</evidence>
<proteinExistence type="predicted"/>
<name>A0ABR7F6Q6_9FIRM</name>
<evidence type="ECO:0000313" key="2">
    <source>
        <dbReference type="Proteomes" id="UP000597877"/>
    </source>
</evidence>
<comment type="caution">
    <text evidence="1">The sequence shown here is derived from an EMBL/GenBank/DDBJ whole genome shotgun (WGS) entry which is preliminary data.</text>
</comment>
<dbReference type="EMBL" id="JACOOZ010000011">
    <property type="protein sequence ID" value="MBC5668892.1"/>
    <property type="molecule type" value="Genomic_DNA"/>
</dbReference>
<dbReference type="RefSeq" id="WP_186840700.1">
    <property type="nucleotide sequence ID" value="NZ_JACOOZ010000011.1"/>
</dbReference>
<dbReference type="Proteomes" id="UP000597877">
    <property type="component" value="Unassembled WGS sequence"/>
</dbReference>